<evidence type="ECO:0000256" key="1">
    <source>
        <dbReference type="SAM" id="Phobius"/>
    </source>
</evidence>
<feature type="non-terminal residue" evidence="2">
    <location>
        <position position="138"/>
    </location>
</feature>
<name>A0A699RXG1_TANCI</name>
<keyword evidence="1" id="KW-0472">Membrane</keyword>
<keyword evidence="1" id="KW-1133">Transmembrane helix</keyword>
<accession>A0A699RXG1</accession>
<organism evidence="2">
    <name type="scientific">Tanacetum cinerariifolium</name>
    <name type="common">Dalmatian daisy</name>
    <name type="synonym">Chrysanthemum cinerariifolium</name>
    <dbReference type="NCBI Taxonomy" id="118510"/>
    <lineage>
        <taxon>Eukaryota</taxon>
        <taxon>Viridiplantae</taxon>
        <taxon>Streptophyta</taxon>
        <taxon>Embryophyta</taxon>
        <taxon>Tracheophyta</taxon>
        <taxon>Spermatophyta</taxon>
        <taxon>Magnoliopsida</taxon>
        <taxon>eudicotyledons</taxon>
        <taxon>Gunneridae</taxon>
        <taxon>Pentapetalae</taxon>
        <taxon>asterids</taxon>
        <taxon>campanulids</taxon>
        <taxon>Asterales</taxon>
        <taxon>Asteraceae</taxon>
        <taxon>Asteroideae</taxon>
        <taxon>Anthemideae</taxon>
        <taxon>Anthemidinae</taxon>
        <taxon>Tanacetum</taxon>
    </lineage>
</organism>
<evidence type="ECO:0000313" key="2">
    <source>
        <dbReference type="EMBL" id="GFC88131.1"/>
    </source>
</evidence>
<comment type="caution">
    <text evidence="2">The sequence shown here is derived from an EMBL/GenBank/DDBJ whole genome shotgun (WGS) entry which is preliminary data.</text>
</comment>
<dbReference type="EMBL" id="BKCJ011113934">
    <property type="protein sequence ID" value="GFC88131.1"/>
    <property type="molecule type" value="Genomic_DNA"/>
</dbReference>
<feature type="transmembrane region" description="Helical" evidence="1">
    <location>
        <begin position="91"/>
        <end position="112"/>
    </location>
</feature>
<dbReference type="AlphaFoldDB" id="A0A699RXG1"/>
<proteinExistence type="predicted"/>
<feature type="transmembrane region" description="Helical" evidence="1">
    <location>
        <begin position="67"/>
        <end position="85"/>
    </location>
</feature>
<sequence>MTSKLPCGTGISGGNVNQGTKGGRYKAPIRTSIKQDFSITVVEKEHTRDNVRVRASLSPSQRINSSLSYAFSAAIPMVLQFWAILLDVSCVTTFIACSSFLILFIVIVVVSVDPTIRGSMTIPLAFSTLGCTLPNVVV</sequence>
<protein>
    <submittedName>
        <fullName evidence="2">Uncharacterized protein</fullName>
    </submittedName>
</protein>
<keyword evidence="1" id="KW-0812">Transmembrane</keyword>
<gene>
    <name evidence="2" type="ORF">Tci_860101</name>
</gene>
<reference evidence="2" key="1">
    <citation type="journal article" date="2019" name="Sci. Rep.">
        <title>Draft genome of Tanacetum cinerariifolium, the natural source of mosquito coil.</title>
        <authorList>
            <person name="Yamashiro T."/>
            <person name="Shiraishi A."/>
            <person name="Satake H."/>
            <person name="Nakayama K."/>
        </authorList>
    </citation>
    <scope>NUCLEOTIDE SEQUENCE</scope>
</reference>